<evidence type="ECO:0000256" key="5">
    <source>
        <dbReference type="ARBA" id="ARBA00022729"/>
    </source>
</evidence>
<evidence type="ECO:0000256" key="3">
    <source>
        <dbReference type="ARBA" id="ARBA00022525"/>
    </source>
</evidence>
<dbReference type="Pfam" id="PF06954">
    <property type="entry name" value="Resistin"/>
    <property type="match status" value="1"/>
</dbReference>
<sequence length="163" mass="17459">MWQGCGVRVQDLPCRVHREGTQGSTSHVLCGPDPPRDGKGPTPLWVPSRSSCRMKALSLLLLPALGLLVCGRMLCPVDEAINEKIQDATRALILQVIRNIGLDCRTISNSGDLATCPRGFAVTGCACGSACGSWDVRADTTCHCQCKGMDWTAARCCRMQLAA</sequence>
<protein>
    <recommendedName>
        <fullName evidence="9">Resistin</fullName>
    </recommendedName>
</protein>
<evidence type="ECO:0000313" key="7">
    <source>
        <dbReference type="EMBL" id="KAF5929387.1"/>
    </source>
</evidence>
<keyword evidence="8" id="KW-1185">Reference proteome</keyword>
<comment type="similarity">
    <text evidence="2">Belongs to the resistin/FIZZ family.</text>
</comment>
<evidence type="ECO:0000256" key="4">
    <source>
        <dbReference type="ARBA" id="ARBA00022702"/>
    </source>
</evidence>
<reference evidence="7 8" key="1">
    <citation type="journal article" date="2020" name="Mol. Biol. Evol.">
        <title>Interspecific Gene Flow and the Evolution of Specialization in Black and White Rhinoceros.</title>
        <authorList>
            <person name="Moodley Y."/>
            <person name="Westbury M.V."/>
            <person name="Russo I.M."/>
            <person name="Gopalakrishnan S."/>
            <person name="Rakotoarivelo A."/>
            <person name="Olsen R.A."/>
            <person name="Prost S."/>
            <person name="Tunstall T."/>
            <person name="Ryder O.A."/>
            <person name="Dalen L."/>
            <person name="Bruford M.W."/>
        </authorList>
    </citation>
    <scope>NUCLEOTIDE SEQUENCE [LARGE SCALE GENOMIC DNA]</scope>
    <source>
        <strain evidence="7">SBR-YM</strain>
        <tissue evidence="7">Skin</tissue>
    </source>
</reference>
<dbReference type="InterPro" id="IPR009714">
    <property type="entry name" value="RELM"/>
</dbReference>
<dbReference type="Proteomes" id="UP000551758">
    <property type="component" value="Unassembled WGS sequence"/>
</dbReference>
<dbReference type="PANTHER" id="PTHR21101:SF11">
    <property type="entry name" value="RESISTIN"/>
    <property type="match status" value="1"/>
</dbReference>
<evidence type="ECO:0000256" key="2">
    <source>
        <dbReference type="ARBA" id="ARBA00007258"/>
    </source>
</evidence>
<dbReference type="SUPFAM" id="SSF111423">
    <property type="entry name" value="Resistin"/>
    <property type="match status" value="1"/>
</dbReference>
<dbReference type="CDD" id="cd16333">
    <property type="entry name" value="RELM"/>
    <property type="match status" value="1"/>
</dbReference>
<keyword evidence="5" id="KW-0732">Signal</keyword>
<comment type="subcellular location">
    <subcellularLocation>
        <location evidence="1">Secreted</location>
    </subcellularLocation>
</comment>
<evidence type="ECO:0000256" key="1">
    <source>
        <dbReference type="ARBA" id="ARBA00004613"/>
    </source>
</evidence>
<comment type="caution">
    <text evidence="7">The sequence shown here is derived from an EMBL/GenBank/DDBJ whole genome shotgun (WGS) entry which is preliminary data.</text>
</comment>
<gene>
    <name evidence="7" type="ORF">HPG69_013683</name>
</gene>
<dbReference type="GO" id="GO:0005179">
    <property type="term" value="F:hormone activity"/>
    <property type="evidence" value="ECO:0007669"/>
    <property type="project" value="UniProtKB-KW"/>
</dbReference>
<dbReference type="FunFam" id="2.60.40.4230:FF:000001">
    <property type="entry name" value="Resistin-like beta"/>
    <property type="match status" value="1"/>
</dbReference>
<dbReference type="GO" id="GO:0005615">
    <property type="term" value="C:extracellular space"/>
    <property type="evidence" value="ECO:0007669"/>
    <property type="project" value="TreeGrafter"/>
</dbReference>
<keyword evidence="6" id="KW-1015">Disulfide bond</keyword>
<dbReference type="InterPro" id="IPR036262">
    <property type="entry name" value="Resistin-like_sf"/>
</dbReference>
<keyword evidence="4" id="KW-0372">Hormone</keyword>
<dbReference type="EMBL" id="JACDTQ010000108">
    <property type="protein sequence ID" value="KAF5929387.1"/>
    <property type="molecule type" value="Genomic_DNA"/>
</dbReference>
<dbReference type="AlphaFoldDB" id="A0A7J7FN28"/>
<evidence type="ECO:0000256" key="6">
    <source>
        <dbReference type="ARBA" id="ARBA00023157"/>
    </source>
</evidence>
<name>A0A7J7FN28_DICBM</name>
<evidence type="ECO:0008006" key="9">
    <source>
        <dbReference type="Google" id="ProtNLM"/>
    </source>
</evidence>
<accession>A0A7J7FN28</accession>
<proteinExistence type="inferred from homology"/>
<organism evidence="7 8">
    <name type="scientific">Diceros bicornis minor</name>
    <name type="common">South-central black rhinoceros</name>
    <dbReference type="NCBI Taxonomy" id="77932"/>
    <lineage>
        <taxon>Eukaryota</taxon>
        <taxon>Metazoa</taxon>
        <taxon>Chordata</taxon>
        <taxon>Craniata</taxon>
        <taxon>Vertebrata</taxon>
        <taxon>Euteleostomi</taxon>
        <taxon>Mammalia</taxon>
        <taxon>Eutheria</taxon>
        <taxon>Laurasiatheria</taxon>
        <taxon>Perissodactyla</taxon>
        <taxon>Rhinocerotidae</taxon>
        <taxon>Diceros</taxon>
    </lineage>
</organism>
<dbReference type="Gene3D" id="2.60.40.4230">
    <property type="entry name" value="Resistin head domain"/>
    <property type="match status" value="1"/>
</dbReference>
<dbReference type="PANTHER" id="PTHR21101">
    <property type="entry name" value="RESISTIN"/>
    <property type="match status" value="1"/>
</dbReference>
<keyword evidence="3" id="KW-0964">Secreted</keyword>
<evidence type="ECO:0000313" key="8">
    <source>
        <dbReference type="Proteomes" id="UP000551758"/>
    </source>
</evidence>